<proteinExistence type="predicted"/>
<gene>
    <name evidence="2" type="ORF">GRI58_04810</name>
</gene>
<evidence type="ECO:0000313" key="3">
    <source>
        <dbReference type="Proteomes" id="UP000439780"/>
    </source>
</evidence>
<evidence type="ECO:0000256" key="1">
    <source>
        <dbReference type="SAM" id="MobiDB-lite"/>
    </source>
</evidence>
<feature type="region of interest" description="Disordered" evidence="1">
    <location>
        <begin position="30"/>
        <end position="52"/>
    </location>
</feature>
<dbReference type="Proteomes" id="UP000439780">
    <property type="component" value="Unassembled WGS sequence"/>
</dbReference>
<name>A0A845ACG5_9SPHN</name>
<organism evidence="2 3">
    <name type="scientific">Qipengyuania algicida</name>
    <dbReference type="NCBI Taxonomy" id="1836209"/>
    <lineage>
        <taxon>Bacteria</taxon>
        <taxon>Pseudomonadati</taxon>
        <taxon>Pseudomonadota</taxon>
        <taxon>Alphaproteobacteria</taxon>
        <taxon>Sphingomonadales</taxon>
        <taxon>Erythrobacteraceae</taxon>
        <taxon>Qipengyuania</taxon>
    </lineage>
</organism>
<protein>
    <submittedName>
        <fullName evidence="2">Uncharacterized protein</fullName>
    </submittedName>
</protein>
<comment type="caution">
    <text evidence="2">The sequence shown here is derived from an EMBL/GenBank/DDBJ whole genome shotgun (WGS) entry which is preliminary data.</text>
</comment>
<keyword evidence="3" id="KW-1185">Reference proteome</keyword>
<dbReference type="EMBL" id="WTYA01000003">
    <property type="protein sequence ID" value="MXP28142.1"/>
    <property type="molecule type" value="Genomic_DNA"/>
</dbReference>
<dbReference type="AlphaFoldDB" id="A0A845ACG5"/>
<sequence length="52" mass="5546">MFKRILISVAIITGALAYAGVHPDDISREMHSLSQQGAGSMMGDSNNGYGYN</sequence>
<evidence type="ECO:0000313" key="2">
    <source>
        <dbReference type="EMBL" id="MXP28142.1"/>
    </source>
</evidence>
<dbReference type="RefSeq" id="WP_160752452.1">
    <property type="nucleotide sequence ID" value="NZ_WTYA01000003.1"/>
</dbReference>
<feature type="compositionally biased region" description="Polar residues" evidence="1">
    <location>
        <begin position="32"/>
        <end position="52"/>
    </location>
</feature>
<reference evidence="2 3" key="1">
    <citation type="submission" date="2019-12" db="EMBL/GenBank/DDBJ databases">
        <title>Genomic-based taxomic classification of the family Erythrobacteraceae.</title>
        <authorList>
            <person name="Xu L."/>
        </authorList>
    </citation>
    <scope>NUCLEOTIDE SEQUENCE [LARGE SCALE GENOMIC DNA]</scope>
    <source>
        <strain evidence="2 3">KEMB 9005-328</strain>
    </source>
</reference>
<accession>A0A845ACG5</accession>